<name>A0A8S2P841_9BILA</name>
<sequence length="139" mass="15799">MMRVHTMAENVVKELEDDLTNVVQYKVTDGRVEDSDLETLKQDFLRTLHDARESTNQQFDTLEETVLRTATDTADAKEFFKKASPVLAGLGPKLGALFQKIGNFIQKVFISIKQKATNILNQTRQFFRGLLETVSKDFA</sequence>
<gene>
    <name evidence="1" type="ORF">OVA965_LOCUS25472</name>
    <name evidence="2" type="ORF">TMI583_LOCUS26203</name>
</gene>
<organism evidence="2 3">
    <name type="scientific">Didymodactylos carnosus</name>
    <dbReference type="NCBI Taxonomy" id="1234261"/>
    <lineage>
        <taxon>Eukaryota</taxon>
        <taxon>Metazoa</taxon>
        <taxon>Spiralia</taxon>
        <taxon>Gnathifera</taxon>
        <taxon>Rotifera</taxon>
        <taxon>Eurotatoria</taxon>
        <taxon>Bdelloidea</taxon>
        <taxon>Philodinida</taxon>
        <taxon>Philodinidae</taxon>
        <taxon>Didymodactylos</taxon>
    </lineage>
</organism>
<accession>A0A8S2P841</accession>
<dbReference type="Proteomes" id="UP000677228">
    <property type="component" value="Unassembled WGS sequence"/>
</dbReference>
<evidence type="ECO:0000313" key="3">
    <source>
        <dbReference type="Proteomes" id="UP000682733"/>
    </source>
</evidence>
<evidence type="ECO:0000313" key="1">
    <source>
        <dbReference type="EMBL" id="CAF1233087.1"/>
    </source>
</evidence>
<dbReference type="AlphaFoldDB" id="A0A8S2P841"/>
<comment type="caution">
    <text evidence="2">The sequence shown here is derived from an EMBL/GenBank/DDBJ whole genome shotgun (WGS) entry which is preliminary data.</text>
</comment>
<dbReference type="Proteomes" id="UP000682733">
    <property type="component" value="Unassembled WGS sequence"/>
</dbReference>
<proteinExistence type="predicted"/>
<reference evidence="2" key="1">
    <citation type="submission" date="2021-02" db="EMBL/GenBank/DDBJ databases">
        <authorList>
            <person name="Nowell W R."/>
        </authorList>
    </citation>
    <scope>NUCLEOTIDE SEQUENCE</scope>
</reference>
<evidence type="ECO:0000313" key="2">
    <source>
        <dbReference type="EMBL" id="CAF4041241.1"/>
    </source>
</evidence>
<protein>
    <submittedName>
        <fullName evidence="2">Uncharacterized protein</fullName>
    </submittedName>
</protein>
<dbReference type="EMBL" id="CAJNOK010015833">
    <property type="protein sequence ID" value="CAF1233087.1"/>
    <property type="molecule type" value="Genomic_DNA"/>
</dbReference>
<dbReference type="EMBL" id="CAJOBA010037381">
    <property type="protein sequence ID" value="CAF4041241.1"/>
    <property type="molecule type" value="Genomic_DNA"/>
</dbReference>